<reference evidence="1 2" key="1">
    <citation type="submission" date="2019-08" db="EMBL/GenBank/DDBJ databases">
        <authorList>
            <person name="Wang G."/>
            <person name="Xu Z."/>
        </authorList>
    </citation>
    <scope>NUCLEOTIDE SEQUENCE [LARGE SCALE GENOMIC DNA]</scope>
    <source>
        <strain evidence="1 2">ZX</strain>
    </source>
</reference>
<sequence length="137" mass="15472">MAAMSGLHLTKIAFGCADFDDLRRRMETRAERGEPILLHTRYRPKREAEMEGASLYWISQHKYGLRQPILGFQEGENGHCLIRLSPEMIMVEPLPRRAHQGWRYLAGEDAPRDLETIEGGEGIPSAMQAELAALGLL</sequence>
<keyword evidence="2" id="KW-1185">Reference proteome</keyword>
<dbReference type="PIRSF" id="PIRSF032025">
    <property type="entry name" value="UCP032025"/>
    <property type="match status" value="1"/>
</dbReference>
<name>A0A5D9BZA4_9SPHN</name>
<proteinExistence type="predicted"/>
<protein>
    <submittedName>
        <fullName evidence="1">DUF1489 family protein</fullName>
    </submittedName>
</protein>
<evidence type="ECO:0000313" key="1">
    <source>
        <dbReference type="EMBL" id="TZG24769.1"/>
    </source>
</evidence>
<dbReference type="Pfam" id="PF07370">
    <property type="entry name" value="DUF1489"/>
    <property type="match status" value="1"/>
</dbReference>
<evidence type="ECO:0000313" key="2">
    <source>
        <dbReference type="Proteomes" id="UP000322077"/>
    </source>
</evidence>
<gene>
    <name evidence="1" type="ORF">FYJ91_19230</name>
</gene>
<dbReference type="Proteomes" id="UP000322077">
    <property type="component" value="Unassembled WGS sequence"/>
</dbReference>
<dbReference type="AlphaFoldDB" id="A0A5D9BZA4"/>
<dbReference type="InterPro" id="IPR008320">
    <property type="entry name" value="UCP032025"/>
</dbReference>
<accession>A0A5D9BZA4</accession>
<comment type="caution">
    <text evidence="1">The sequence shown here is derived from an EMBL/GenBank/DDBJ whole genome shotgun (WGS) entry which is preliminary data.</text>
</comment>
<organism evidence="1 2">
    <name type="scientific">Sphingomonas montanisoli</name>
    <dbReference type="NCBI Taxonomy" id="2606412"/>
    <lineage>
        <taxon>Bacteria</taxon>
        <taxon>Pseudomonadati</taxon>
        <taxon>Pseudomonadota</taxon>
        <taxon>Alphaproteobacteria</taxon>
        <taxon>Sphingomonadales</taxon>
        <taxon>Sphingomonadaceae</taxon>
        <taxon>Sphingomonas</taxon>
    </lineage>
</organism>
<dbReference type="EMBL" id="VTOU01000005">
    <property type="protein sequence ID" value="TZG24769.1"/>
    <property type="molecule type" value="Genomic_DNA"/>
</dbReference>